<sequence>MKFISLLSKHGGMLPGKLIGIAFPEVNETGRIAVPPSEPFSTGKESAPKVS</sequence>
<reference evidence="1" key="1">
    <citation type="submission" date="2018-05" db="EMBL/GenBank/DDBJ databases">
        <authorList>
            <person name="Lanie J.A."/>
            <person name="Ng W.-L."/>
            <person name="Kazmierczak K.M."/>
            <person name="Andrzejewski T.M."/>
            <person name="Davidsen T.M."/>
            <person name="Wayne K.J."/>
            <person name="Tettelin H."/>
            <person name="Glass J.I."/>
            <person name="Rusch D."/>
            <person name="Podicherti R."/>
            <person name="Tsui H.-C.T."/>
            <person name="Winkler M.E."/>
        </authorList>
    </citation>
    <scope>NUCLEOTIDE SEQUENCE</scope>
</reference>
<dbReference type="AlphaFoldDB" id="A0A382KGF5"/>
<accession>A0A382KGF5</accession>
<proteinExistence type="predicted"/>
<protein>
    <submittedName>
        <fullName evidence="1">Uncharacterized protein</fullName>
    </submittedName>
</protein>
<organism evidence="1">
    <name type="scientific">marine metagenome</name>
    <dbReference type="NCBI Taxonomy" id="408172"/>
    <lineage>
        <taxon>unclassified sequences</taxon>
        <taxon>metagenomes</taxon>
        <taxon>ecological metagenomes</taxon>
    </lineage>
</organism>
<dbReference type="EMBL" id="UINC01080803">
    <property type="protein sequence ID" value="SVC24074.1"/>
    <property type="molecule type" value="Genomic_DNA"/>
</dbReference>
<name>A0A382KGF5_9ZZZZ</name>
<gene>
    <name evidence="1" type="ORF">METZ01_LOCUS276928</name>
</gene>
<evidence type="ECO:0000313" key="1">
    <source>
        <dbReference type="EMBL" id="SVC24074.1"/>
    </source>
</evidence>